<dbReference type="EMBL" id="AXNT01000155">
    <property type="protein sequence ID" value="KGM00855.1"/>
    <property type="molecule type" value="Genomic_DNA"/>
</dbReference>
<dbReference type="STRING" id="1408250.Q760_05575"/>
<evidence type="ECO:0000313" key="1">
    <source>
        <dbReference type="EMBL" id="KGM00855.1"/>
    </source>
</evidence>
<protein>
    <recommendedName>
        <fullName evidence="3">Methyltransferase domain-containing protein</fullName>
    </recommendedName>
</protein>
<dbReference type="Gene3D" id="3.40.50.150">
    <property type="entry name" value="Vaccinia Virus protein VP39"/>
    <property type="match status" value="1"/>
</dbReference>
<dbReference type="RefSeq" id="WP_052104426.1">
    <property type="nucleotide sequence ID" value="NZ_AXNT01000155.1"/>
</dbReference>
<dbReference type="PANTHER" id="PTHR43861">
    <property type="entry name" value="TRANS-ACONITATE 2-METHYLTRANSFERASE-RELATED"/>
    <property type="match status" value="1"/>
</dbReference>
<dbReference type="PANTHER" id="PTHR43861:SF1">
    <property type="entry name" value="TRANS-ACONITATE 2-METHYLTRANSFERASE"/>
    <property type="match status" value="1"/>
</dbReference>
<dbReference type="Proteomes" id="UP000029833">
    <property type="component" value="Unassembled WGS sequence"/>
</dbReference>
<reference evidence="1 2" key="1">
    <citation type="submission" date="2013-10" db="EMBL/GenBank/DDBJ databases">
        <authorList>
            <person name="Wang G."/>
            <person name="Zhuang W."/>
        </authorList>
    </citation>
    <scope>NUCLEOTIDE SEQUENCE [LARGE SCALE GENOMIC DNA]</scope>
    <source>
        <strain evidence="1 2">DSM 20118</strain>
    </source>
</reference>
<dbReference type="Pfam" id="PF13489">
    <property type="entry name" value="Methyltransf_23"/>
    <property type="match status" value="1"/>
</dbReference>
<comment type="caution">
    <text evidence="1">The sequence shown here is derived from an EMBL/GenBank/DDBJ whole genome shotgun (WGS) entry which is preliminary data.</text>
</comment>
<evidence type="ECO:0000313" key="2">
    <source>
        <dbReference type="Proteomes" id="UP000029833"/>
    </source>
</evidence>
<proteinExistence type="predicted"/>
<name>A0A0A0B226_9CELL</name>
<accession>A0A0A0B226</accession>
<dbReference type="AlphaFoldDB" id="A0A0A0B226"/>
<gene>
    <name evidence="1" type="ORF">Q760_05575</name>
</gene>
<dbReference type="SUPFAM" id="SSF53335">
    <property type="entry name" value="S-adenosyl-L-methionine-dependent methyltransferases"/>
    <property type="match status" value="1"/>
</dbReference>
<keyword evidence="2" id="KW-1185">Reference proteome</keyword>
<dbReference type="OrthoDB" id="9813311at2"/>
<sequence>MSTLDRQDSPGRRPDAAGRAALALYRTAPLAVRAHVAVRWWSAPFRAVAAALPSSGRIVEIGCGHGLFSAYAALSAPGRVLTGVDIDQDKIRHAQAAARRTDRLTFAHAPSGAVPEGPWDAAVFVDVLYLLPAAAQRSLLEETVGRLAPGGTLVVKEMGVEPAWKVRWNTVQETLSVKVLRITEGSSFDFVPPATTTGWLEDLGLVVEHRRLDRHRVHAHHLIVARRGA</sequence>
<evidence type="ECO:0008006" key="3">
    <source>
        <dbReference type="Google" id="ProtNLM"/>
    </source>
</evidence>
<dbReference type="InterPro" id="IPR029063">
    <property type="entry name" value="SAM-dependent_MTases_sf"/>
</dbReference>
<organism evidence="1 2">
    <name type="scientific">Cellulomonas cellasea DSM 20118</name>
    <dbReference type="NCBI Taxonomy" id="1408250"/>
    <lineage>
        <taxon>Bacteria</taxon>
        <taxon>Bacillati</taxon>
        <taxon>Actinomycetota</taxon>
        <taxon>Actinomycetes</taxon>
        <taxon>Micrococcales</taxon>
        <taxon>Cellulomonadaceae</taxon>
        <taxon>Cellulomonas</taxon>
    </lineage>
</organism>
<dbReference type="CDD" id="cd02440">
    <property type="entry name" value="AdoMet_MTases"/>
    <property type="match status" value="1"/>
</dbReference>